<organism evidence="2">
    <name type="scientific">Xenopus laevis</name>
    <name type="common">African clawed frog</name>
    <dbReference type="NCBI Taxonomy" id="8355"/>
    <lineage>
        <taxon>Eukaryota</taxon>
        <taxon>Metazoa</taxon>
        <taxon>Chordata</taxon>
        <taxon>Craniata</taxon>
        <taxon>Vertebrata</taxon>
        <taxon>Euteleostomi</taxon>
        <taxon>Amphibia</taxon>
        <taxon>Batrachia</taxon>
        <taxon>Anura</taxon>
        <taxon>Pipoidea</taxon>
        <taxon>Pipidae</taxon>
        <taxon>Xenopodinae</taxon>
        <taxon>Xenopus</taxon>
        <taxon>Xenopus</taxon>
    </lineage>
</organism>
<feature type="region of interest" description="Disordered" evidence="1">
    <location>
        <begin position="301"/>
        <end position="357"/>
    </location>
</feature>
<dbReference type="AlphaFoldDB" id="A0A974GZ83"/>
<dbReference type="EMBL" id="KV467307">
    <property type="protein sequence ID" value="OCT56299.1"/>
    <property type="molecule type" value="Genomic_DNA"/>
</dbReference>
<feature type="region of interest" description="Disordered" evidence="1">
    <location>
        <begin position="984"/>
        <end position="1052"/>
    </location>
</feature>
<dbReference type="Proteomes" id="UP000694892">
    <property type="component" value="Unassembled WGS sequence"/>
</dbReference>
<proteinExistence type="predicted"/>
<protein>
    <submittedName>
        <fullName evidence="2">Uncharacterized protein</fullName>
    </submittedName>
</protein>
<feature type="compositionally biased region" description="Basic and acidic residues" evidence="1">
    <location>
        <begin position="310"/>
        <end position="323"/>
    </location>
</feature>
<accession>A0A974GZ83</accession>
<reference evidence="2" key="1">
    <citation type="submission" date="2016-05" db="EMBL/GenBank/DDBJ databases">
        <title>WGS assembly of Xenopus laevis.</title>
        <authorList>
            <person name="Session A."/>
            <person name="Uno Y."/>
            <person name="Kwon T."/>
            <person name="Chapman J."/>
            <person name="Toyoda A."/>
            <person name="Takahashi S."/>
            <person name="Fukui A."/>
            <person name="Hikosaka A."/>
            <person name="Putnam N."/>
            <person name="Stites J."/>
            <person name="Van Heeringen S."/>
            <person name="Quigley I."/>
            <person name="Heinz S."/>
            <person name="Hellsten U."/>
            <person name="Lyons J."/>
            <person name="Suzuki A."/>
            <person name="Kondo M."/>
            <person name="Ogino H."/>
            <person name="Ochi H."/>
            <person name="Bogdanovic O."/>
            <person name="Lister R."/>
            <person name="Georgiou G."/>
            <person name="Paranjpe S."/>
            <person name="Van Kruijsbergen I."/>
            <person name="Mozaffari S."/>
            <person name="Shu S."/>
            <person name="Schmutz J."/>
            <person name="Jenkins J."/>
            <person name="Grimwood J."/>
            <person name="Carlson J."/>
            <person name="Mitros T."/>
            <person name="Simakov O."/>
            <person name="Heald R."/>
            <person name="Miller K."/>
            <person name="Haudenschild C."/>
            <person name="Kuroki Y."/>
            <person name="Tanaka T."/>
            <person name="Michiue T."/>
            <person name="Watanabe M."/>
            <person name="Kinoshita T."/>
            <person name="Ohta Y."/>
            <person name="Mawaribuchi S."/>
            <person name="Suzuki Y."/>
            <person name="Haramoto Y."/>
            <person name="Yamamoto T."/>
            <person name="Takagi C."/>
            <person name="Kitzman J."/>
            <person name="Shendure J."/>
            <person name="Nakayama T."/>
            <person name="Izutsu Y."/>
            <person name="Robert J."/>
            <person name="Dichmann D."/>
            <person name="Flajnik M."/>
            <person name="Houston D."/>
            <person name="Marcotte E."/>
            <person name="Wallingford J."/>
            <person name="Ito Y."/>
            <person name="Asashima M."/>
            <person name="Ueno N."/>
            <person name="Matsuda Y."/>
            <person name="Jan Veenstra G."/>
            <person name="Fujiyama A."/>
            <person name="Harland R."/>
            <person name="Taira M."/>
            <person name="Rokhsar D.S."/>
        </authorList>
    </citation>
    <scope>NUCLEOTIDE SEQUENCE</scope>
    <source>
        <strain evidence="2">J</strain>
        <tissue evidence="2">Blood</tissue>
    </source>
</reference>
<feature type="compositionally biased region" description="Low complexity" evidence="1">
    <location>
        <begin position="984"/>
        <end position="997"/>
    </location>
</feature>
<sequence>MIMEGGCCWDLVKRIQPIALPLALSLVTCALAYIYNQLTVAGLLLASCWTYRSSGRRFIVWKWLTGPRLVASTKKLRNSTDWRLQSPPVSLLEGSPSPLSLNMGTYMNKQELPARGEACGPRAIKEKLSRPNPSVATPIRRLSFRDPLSSSNRTYLCARRDYPLKQEIYSKPGSLPRVSLDGQSQQRVPLTPRHFTRRTPVKISPQDLKTRFQLAPQPNVVSSPHLDFEQEPCLPSIYHRVEHETSVTHSRHLLEPEQYPASPSSHKANTFEATFSSHHVEDPCATESVLRALKECLKRKRIRDEDSEDTENKRRKENGEESKLLVNDSLCRTSKMEASRASWRSESSSMENLSQQSSISIQDMLNEVQNSKNSDGKVSPASSFNLENLSKRKIITVPGHNEITSSLSSSRYLQKKKRSLEIPRCDTPEWPIKKMRKDRLETSMSPSQETMKTQMSETQKVEVNPSPVQLHKPKGNLPWKRNVHLICPEHPEEFYRLPPGPIPGYNVTQADYDAAKEAAQQRFLRLFQEPSAPSVPSASESCSKQVSLTLQTSTSPDKSFQAVNEKPNISAANTTFTLFSSSSDAKSVTSSSSTPSPFTSATTSITNTLLQSLGSGQTKSESPFPKNSLLQILGKTEGNNSQPMFNPVFGPLGSANPSPVTAAPGLSTTTTAILKPICGDPPSQQAQTSMFKPIFEPPSSQTVPSALSSPFVFSSSSSTTSTTSFLGTTGNSVNTGKHEKPNLALTTCASNTTITSSLAPTFGITSKVEPVSLGGPASQANTSFSVIGSTSVPAISTAFGSTTSAFTAAGQTANPSFSANTAPIGVSSVSASEGQTSISTTATFSKFGVPVGQNVFSASNPFGSGTQSTMGTSTQSATNIAFSFGTSTSTQSAFGFSQNPTMLFSSSTKSNNPTNTSGFNSMGSVFGSSTVPTSSIVTPNKSLSTLGIPEKCETKNQLVTNQLSLGQGSTPAPFPSIMPTQSFVSSSTSFAPSTPTVNQSSTPGSFPSMAAVQPFTSPSSPAAGFFSHGTAPKSRTAVRHKLHPRRPHPRKK</sequence>
<feature type="compositionally biased region" description="Basic residues" evidence="1">
    <location>
        <begin position="1036"/>
        <end position="1052"/>
    </location>
</feature>
<name>A0A974GZ83_XENLA</name>
<gene>
    <name evidence="2" type="ORF">XELAEV_18000317mg</name>
</gene>
<feature type="compositionally biased region" description="Low complexity" evidence="1">
    <location>
        <begin position="339"/>
        <end position="357"/>
    </location>
</feature>
<evidence type="ECO:0000256" key="1">
    <source>
        <dbReference type="SAM" id="MobiDB-lite"/>
    </source>
</evidence>
<evidence type="ECO:0000313" key="2">
    <source>
        <dbReference type="EMBL" id="OCT56299.1"/>
    </source>
</evidence>